<protein>
    <submittedName>
        <fullName evidence="2">Uncharacterized protein</fullName>
    </submittedName>
</protein>
<dbReference type="AlphaFoldDB" id="A0A5C3MXG4"/>
<proteinExistence type="predicted"/>
<keyword evidence="1" id="KW-0472">Membrane</keyword>
<feature type="transmembrane region" description="Helical" evidence="1">
    <location>
        <begin position="248"/>
        <end position="267"/>
    </location>
</feature>
<feature type="transmembrane region" description="Helical" evidence="1">
    <location>
        <begin position="121"/>
        <end position="143"/>
    </location>
</feature>
<feature type="transmembrane region" description="Helical" evidence="1">
    <location>
        <begin position="273"/>
        <end position="293"/>
    </location>
</feature>
<accession>A0A5C3MXG4</accession>
<feature type="transmembrane region" description="Helical" evidence="1">
    <location>
        <begin position="163"/>
        <end position="186"/>
    </location>
</feature>
<dbReference type="EMBL" id="ML213515">
    <property type="protein sequence ID" value="TFK49555.1"/>
    <property type="molecule type" value="Genomic_DNA"/>
</dbReference>
<evidence type="ECO:0000313" key="3">
    <source>
        <dbReference type="Proteomes" id="UP000305948"/>
    </source>
</evidence>
<sequence length="341" mass="37690">MSCNCAGAHALTTYGEGIHCEKSPCNANAAEALNQVTRRSPTGVLYQRIRTLCRQPDCNAGTMWFTLHAVLATINGCFLRFAGILSRPPASRKHYGDVTPQSAASRFMHIILGARWTPMKILYFINRYFGLFVVVAQAVLEIMNTRPSWFSLLSLIVVVEDRIVMVTVTVLYVAQFMTILVVGIVLNKGANRGIPRWYQSLCGTVQLSRRSVGHLESDTTSYLTPANGVPLTWGWGGHMIAILTRDSLIYYTCIFAVYLLNILVLAIASPEYWAVADSWGIVVPTAATTHLVLNLSRASAREKAFIHTGSHYRESNTGRLTGSELMFAGRSMYELDERGSG</sequence>
<gene>
    <name evidence="2" type="ORF">OE88DRAFT_1646010</name>
</gene>
<organism evidence="2 3">
    <name type="scientific">Heliocybe sulcata</name>
    <dbReference type="NCBI Taxonomy" id="5364"/>
    <lineage>
        <taxon>Eukaryota</taxon>
        <taxon>Fungi</taxon>
        <taxon>Dikarya</taxon>
        <taxon>Basidiomycota</taxon>
        <taxon>Agaricomycotina</taxon>
        <taxon>Agaricomycetes</taxon>
        <taxon>Gloeophyllales</taxon>
        <taxon>Gloeophyllaceae</taxon>
        <taxon>Heliocybe</taxon>
    </lineage>
</organism>
<dbReference type="Proteomes" id="UP000305948">
    <property type="component" value="Unassembled WGS sequence"/>
</dbReference>
<keyword evidence="3" id="KW-1185">Reference proteome</keyword>
<keyword evidence="1" id="KW-1133">Transmembrane helix</keyword>
<reference evidence="2 3" key="1">
    <citation type="journal article" date="2019" name="Nat. Ecol. Evol.">
        <title>Megaphylogeny resolves global patterns of mushroom evolution.</title>
        <authorList>
            <person name="Varga T."/>
            <person name="Krizsan K."/>
            <person name="Foldi C."/>
            <person name="Dima B."/>
            <person name="Sanchez-Garcia M."/>
            <person name="Sanchez-Ramirez S."/>
            <person name="Szollosi G.J."/>
            <person name="Szarkandi J.G."/>
            <person name="Papp V."/>
            <person name="Albert L."/>
            <person name="Andreopoulos W."/>
            <person name="Angelini C."/>
            <person name="Antonin V."/>
            <person name="Barry K.W."/>
            <person name="Bougher N.L."/>
            <person name="Buchanan P."/>
            <person name="Buyck B."/>
            <person name="Bense V."/>
            <person name="Catcheside P."/>
            <person name="Chovatia M."/>
            <person name="Cooper J."/>
            <person name="Damon W."/>
            <person name="Desjardin D."/>
            <person name="Finy P."/>
            <person name="Geml J."/>
            <person name="Haridas S."/>
            <person name="Hughes K."/>
            <person name="Justo A."/>
            <person name="Karasinski D."/>
            <person name="Kautmanova I."/>
            <person name="Kiss B."/>
            <person name="Kocsube S."/>
            <person name="Kotiranta H."/>
            <person name="LaButti K.M."/>
            <person name="Lechner B.E."/>
            <person name="Liimatainen K."/>
            <person name="Lipzen A."/>
            <person name="Lukacs Z."/>
            <person name="Mihaltcheva S."/>
            <person name="Morgado L.N."/>
            <person name="Niskanen T."/>
            <person name="Noordeloos M.E."/>
            <person name="Ohm R.A."/>
            <person name="Ortiz-Santana B."/>
            <person name="Ovrebo C."/>
            <person name="Racz N."/>
            <person name="Riley R."/>
            <person name="Savchenko A."/>
            <person name="Shiryaev A."/>
            <person name="Soop K."/>
            <person name="Spirin V."/>
            <person name="Szebenyi C."/>
            <person name="Tomsovsky M."/>
            <person name="Tulloss R.E."/>
            <person name="Uehling J."/>
            <person name="Grigoriev I.V."/>
            <person name="Vagvolgyi C."/>
            <person name="Papp T."/>
            <person name="Martin F.M."/>
            <person name="Miettinen O."/>
            <person name="Hibbett D.S."/>
            <person name="Nagy L.G."/>
        </authorList>
    </citation>
    <scope>NUCLEOTIDE SEQUENCE [LARGE SCALE GENOMIC DNA]</scope>
    <source>
        <strain evidence="2 3">OMC1185</strain>
    </source>
</reference>
<name>A0A5C3MXG4_9AGAM</name>
<dbReference type="OrthoDB" id="3256800at2759"/>
<keyword evidence="1" id="KW-0812">Transmembrane</keyword>
<evidence type="ECO:0000256" key="1">
    <source>
        <dbReference type="SAM" id="Phobius"/>
    </source>
</evidence>
<feature type="transmembrane region" description="Helical" evidence="1">
    <location>
        <begin position="64"/>
        <end position="85"/>
    </location>
</feature>
<evidence type="ECO:0000313" key="2">
    <source>
        <dbReference type="EMBL" id="TFK49555.1"/>
    </source>
</evidence>